<gene>
    <name evidence="2" type="ORF">GCM10009039_12170</name>
</gene>
<organism evidence="2 3">
    <name type="scientific">Halocalculus aciditolerans</name>
    <dbReference type="NCBI Taxonomy" id="1383812"/>
    <lineage>
        <taxon>Archaea</taxon>
        <taxon>Methanobacteriati</taxon>
        <taxon>Methanobacteriota</taxon>
        <taxon>Stenosarchaea group</taxon>
        <taxon>Halobacteria</taxon>
        <taxon>Halobacteriales</taxon>
        <taxon>Halobacteriaceae</taxon>
        <taxon>Halocalculus</taxon>
    </lineage>
</organism>
<dbReference type="EMBL" id="BMPG01000001">
    <property type="protein sequence ID" value="GGL55579.1"/>
    <property type="molecule type" value="Genomic_DNA"/>
</dbReference>
<sequence>MRKLAYTLVLSFLVVSTFATTPVVADDPDFTGPFGLEYTVTFDKPSLTVTTKFHNPTNKKLDGSVMVLVDDWAEYTAGPTVSPGETVVREFNVSNGLKGLPENHTIYVGAWGQNETFEFTRDVNLTNPRQVAVPWILDVEVATREARGEMATVLLVTVRNPSDAPWDTALFAHTLETDGSGEGAMVPPNSTTVTKMELFEPLGSRVAGEVRLYSQPVGEPRHPLDQVGFVGSAESETEAWNQSYEEITAPWKDDGYSYENASLDPSKGPYGIPSPTYYPLQYGAGLLAVLVVLGGWRRLR</sequence>
<name>A0A830FH65_9EURY</name>
<evidence type="ECO:0000313" key="3">
    <source>
        <dbReference type="Proteomes" id="UP000607197"/>
    </source>
</evidence>
<keyword evidence="3" id="KW-1185">Reference proteome</keyword>
<accession>A0A830FH65</accession>
<keyword evidence="1" id="KW-0812">Transmembrane</keyword>
<dbReference type="OrthoDB" id="270629at2157"/>
<reference evidence="2" key="2">
    <citation type="submission" date="2020-09" db="EMBL/GenBank/DDBJ databases">
        <authorList>
            <person name="Sun Q."/>
            <person name="Ohkuma M."/>
        </authorList>
    </citation>
    <scope>NUCLEOTIDE SEQUENCE</scope>
    <source>
        <strain evidence="2">JCM 19596</strain>
    </source>
</reference>
<dbReference type="Proteomes" id="UP000607197">
    <property type="component" value="Unassembled WGS sequence"/>
</dbReference>
<protein>
    <submittedName>
        <fullName evidence="2">Uncharacterized protein</fullName>
    </submittedName>
</protein>
<dbReference type="AlphaFoldDB" id="A0A830FH65"/>
<comment type="caution">
    <text evidence="2">The sequence shown here is derived from an EMBL/GenBank/DDBJ whole genome shotgun (WGS) entry which is preliminary data.</text>
</comment>
<evidence type="ECO:0000313" key="2">
    <source>
        <dbReference type="EMBL" id="GGL55579.1"/>
    </source>
</evidence>
<dbReference type="RefSeq" id="WP_188976874.1">
    <property type="nucleotide sequence ID" value="NZ_BMPG01000001.1"/>
</dbReference>
<keyword evidence="1" id="KW-1133">Transmembrane helix</keyword>
<feature type="transmembrane region" description="Helical" evidence="1">
    <location>
        <begin position="277"/>
        <end position="296"/>
    </location>
</feature>
<reference evidence="2" key="1">
    <citation type="journal article" date="2014" name="Int. J. Syst. Evol. Microbiol.">
        <title>Complete genome sequence of Corynebacterium casei LMG S-19264T (=DSM 44701T), isolated from a smear-ripened cheese.</title>
        <authorList>
            <consortium name="US DOE Joint Genome Institute (JGI-PGF)"/>
            <person name="Walter F."/>
            <person name="Albersmeier A."/>
            <person name="Kalinowski J."/>
            <person name="Ruckert C."/>
        </authorList>
    </citation>
    <scope>NUCLEOTIDE SEQUENCE</scope>
    <source>
        <strain evidence="2">JCM 19596</strain>
    </source>
</reference>
<evidence type="ECO:0000256" key="1">
    <source>
        <dbReference type="SAM" id="Phobius"/>
    </source>
</evidence>
<keyword evidence="1" id="KW-0472">Membrane</keyword>
<proteinExistence type="predicted"/>